<feature type="binding site" evidence="5">
    <location>
        <position position="170"/>
    </location>
    <ligand>
        <name>N-acetyl-beta-neuraminate</name>
        <dbReference type="ChEBI" id="CHEBI:58705"/>
    </ligand>
</feature>
<dbReference type="PANTHER" id="PTHR33376:SF4">
    <property type="entry name" value="SIALIC ACID-BINDING PERIPLASMIC PROTEIN SIAP"/>
    <property type="match status" value="1"/>
</dbReference>
<dbReference type="Proteomes" id="UP000885748">
    <property type="component" value="Unassembled WGS sequence"/>
</dbReference>
<name>A0A831R2I9_9GAMM</name>
<dbReference type="CDD" id="cd13603">
    <property type="entry name" value="PBP2_TRAP_Siap_TeaA_like"/>
    <property type="match status" value="1"/>
</dbReference>
<protein>
    <submittedName>
        <fullName evidence="7">TRAP transporter substrate-binding protein</fullName>
    </submittedName>
</protein>
<dbReference type="InterPro" id="IPR018389">
    <property type="entry name" value="DctP_fam"/>
</dbReference>
<feature type="binding site" evidence="5">
    <location>
        <position position="92"/>
    </location>
    <ligand>
        <name>N-acetyl-beta-neuraminate</name>
        <dbReference type="ChEBI" id="CHEBI:58705"/>
    </ligand>
</feature>
<dbReference type="PANTHER" id="PTHR33376">
    <property type="match status" value="1"/>
</dbReference>
<dbReference type="NCBIfam" id="TIGR00787">
    <property type="entry name" value="dctP"/>
    <property type="match status" value="1"/>
</dbReference>
<reference evidence="7" key="1">
    <citation type="journal article" date="2020" name="mSystems">
        <title>Genome- and Community-Level Interaction Insights into Carbon Utilization and Element Cycling Functions of Hydrothermarchaeota in Hydrothermal Sediment.</title>
        <authorList>
            <person name="Zhou Z."/>
            <person name="Liu Y."/>
            <person name="Xu W."/>
            <person name="Pan J."/>
            <person name="Luo Z.H."/>
            <person name="Li M."/>
        </authorList>
    </citation>
    <scope>NUCLEOTIDE SEQUENCE [LARGE SCALE GENOMIC DNA]</scope>
    <source>
        <strain evidence="7">HyVt-357</strain>
    </source>
</reference>
<dbReference type="NCBIfam" id="NF037995">
    <property type="entry name" value="TRAP_S1"/>
    <property type="match status" value="1"/>
</dbReference>
<keyword evidence="4 6" id="KW-0732">Signal</keyword>
<evidence type="ECO:0000256" key="5">
    <source>
        <dbReference type="PIRSR" id="PIRSR006470-1"/>
    </source>
</evidence>
<dbReference type="GO" id="GO:0030288">
    <property type="term" value="C:outer membrane-bounded periplasmic space"/>
    <property type="evidence" value="ECO:0007669"/>
    <property type="project" value="InterPro"/>
</dbReference>
<feature type="signal peptide" evidence="6">
    <location>
        <begin position="1"/>
        <end position="25"/>
    </location>
</feature>
<sequence length="328" mass="35630">MKRHTSLKVLVTAIIGFSLPVALSAADIELRAATVGTPGGIQVAGLNALSAHVTEATDGNVNIKLFPSGALGGQVANIESLDSHTLDIVAIETAITTINSDLGILSLPYLFRDRNHVNGALKGKVGEEIRQLLLDDGYRVLGFYEGGFRHITNNRKPIVVPNDLGGLRIRTPASRQRVKMLNAWGANASPLPYPELYSALQTGVFDGQENPLVEVRASRFYEVQEYLSLTGHVYTTGFLLMNETRFQALPEQLKQALLEGGNKAFELTVAFGTEADEQIVSLVEESGVKVNQVDTDAFVEASQPLWSVFTEQMSSKARDLVKRIAEIP</sequence>
<evidence type="ECO:0000256" key="3">
    <source>
        <dbReference type="ARBA" id="ARBA00022448"/>
    </source>
</evidence>
<dbReference type="RefSeq" id="WP_304097072.1">
    <property type="nucleotide sequence ID" value="NZ_DRGY01000002.1"/>
</dbReference>
<dbReference type="EMBL" id="DRGY01000002">
    <property type="protein sequence ID" value="HEA50749.1"/>
    <property type="molecule type" value="Genomic_DNA"/>
</dbReference>
<dbReference type="GO" id="GO:0055085">
    <property type="term" value="P:transmembrane transport"/>
    <property type="evidence" value="ECO:0007669"/>
    <property type="project" value="InterPro"/>
</dbReference>
<dbReference type="PIRSF" id="PIRSF006470">
    <property type="entry name" value="DctB"/>
    <property type="match status" value="1"/>
</dbReference>
<dbReference type="InterPro" id="IPR004682">
    <property type="entry name" value="TRAP_DctP"/>
</dbReference>
<comment type="caution">
    <text evidence="7">The sequence shown here is derived from an EMBL/GenBank/DDBJ whole genome shotgun (WGS) entry which is preliminary data.</text>
</comment>
<evidence type="ECO:0000256" key="4">
    <source>
        <dbReference type="ARBA" id="ARBA00022729"/>
    </source>
</evidence>
<evidence type="ECO:0000313" key="7">
    <source>
        <dbReference type="EMBL" id="HEA50749.1"/>
    </source>
</evidence>
<dbReference type="Gene3D" id="3.40.190.170">
    <property type="entry name" value="Bacterial extracellular solute-binding protein, family 7"/>
    <property type="match status" value="1"/>
</dbReference>
<comment type="subcellular location">
    <subcellularLocation>
        <location evidence="1">Cell envelope</location>
    </subcellularLocation>
</comment>
<feature type="chain" id="PRO_5032753444" evidence="6">
    <location>
        <begin position="26"/>
        <end position="328"/>
    </location>
</feature>
<dbReference type="InterPro" id="IPR038404">
    <property type="entry name" value="TRAP_DctP_sf"/>
</dbReference>
<comment type="similarity">
    <text evidence="2">Belongs to the bacterial solute-binding protein 7 family.</text>
</comment>
<organism evidence="7">
    <name type="scientific">Marinobacter antarcticus</name>
    <dbReference type="NCBI Taxonomy" id="564117"/>
    <lineage>
        <taxon>Bacteria</taxon>
        <taxon>Pseudomonadati</taxon>
        <taxon>Pseudomonadota</taxon>
        <taxon>Gammaproteobacteria</taxon>
        <taxon>Pseudomonadales</taxon>
        <taxon>Marinobacteraceae</taxon>
        <taxon>Marinobacter</taxon>
    </lineage>
</organism>
<gene>
    <name evidence="7" type="ORF">ENI00_00215</name>
</gene>
<dbReference type="Pfam" id="PF03480">
    <property type="entry name" value="DctP"/>
    <property type="match status" value="1"/>
</dbReference>
<accession>A0A831R2I9</accession>
<evidence type="ECO:0000256" key="1">
    <source>
        <dbReference type="ARBA" id="ARBA00004196"/>
    </source>
</evidence>
<keyword evidence="3" id="KW-0813">Transport</keyword>
<feature type="binding site" evidence="5">
    <location>
        <position position="210"/>
    </location>
    <ligand>
        <name>N-acetyl-beta-neuraminate</name>
        <dbReference type="ChEBI" id="CHEBI:58705"/>
    </ligand>
</feature>
<proteinExistence type="inferred from homology"/>
<dbReference type="AlphaFoldDB" id="A0A831R2I9"/>
<evidence type="ECO:0000256" key="6">
    <source>
        <dbReference type="SAM" id="SignalP"/>
    </source>
</evidence>
<evidence type="ECO:0000256" key="2">
    <source>
        <dbReference type="ARBA" id="ARBA00009023"/>
    </source>
</evidence>
<feature type="binding site" evidence="5">
    <location>
        <position position="149"/>
    </location>
    <ligand>
        <name>N-acetyl-beta-neuraminate</name>
        <dbReference type="ChEBI" id="CHEBI:58705"/>
    </ligand>
</feature>